<feature type="compositionally biased region" description="Basic and acidic residues" evidence="1">
    <location>
        <begin position="1"/>
        <end position="12"/>
    </location>
</feature>
<comment type="caution">
    <text evidence="2">The sequence shown here is derived from an EMBL/GenBank/DDBJ whole genome shotgun (WGS) entry which is preliminary data.</text>
</comment>
<gene>
    <name evidence="2" type="ORF">E2C01_064867</name>
</gene>
<dbReference type="Proteomes" id="UP000324222">
    <property type="component" value="Unassembled WGS sequence"/>
</dbReference>
<feature type="compositionally biased region" description="Low complexity" evidence="1">
    <location>
        <begin position="13"/>
        <end position="23"/>
    </location>
</feature>
<feature type="region of interest" description="Disordered" evidence="1">
    <location>
        <begin position="1"/>
        <end position="23"/>
    </location>
</feature>
<evidence type="ECO:0000313" key="2">
    <source>
        <dbReference type="EMBL" id="MPC70613.1"/>
    </source>
</evidence>
<name>A0A5B7HKC2_PORTR</name>
<evidence type="ECO:0000313" key="3">
    <source>
        <dbReference type="Proteomes" id="UP000324222"/>
    </source>
</evidence>
<dbReference type="AlphaFoldDB" id="A0A5B7HKC2"/>
<accession>A0A5B7HKC2</accession>
<dbReference type="EMBL" id="VSRR010031442">
    <property type="protein sequence ID" value="MPC70613.1"/>
    <property type="molecule type" value="Genomic_DNA"/>
</dbReference>
<organism evidence="2 3">
    <name type="scientific">Portunus trituberculatus</name>
    <name type="common">Swimming crab</name>
    <name type="synonym">Neptunus trituberculatus</name>
    <dbReference type="NCBI Taxonomy" id="210409"/>
    <lineage>
        <taxon>Eukaryota</taxon>
        <taxon>Metazoa</taxon>
        <taxon>Ecdysozoa</taxon>
        <taxon>Arthropoda</taxon>
        <taxon>Crustacea</taxon>
        <taxon>Multicrustacea</taxon>
        <taxon>Malacostraca</taxon>
        <taxon>Eumalacostraca</taxon>
        <taxon>Eucarida</taxon>
        <taxon>Decapoda</taxon>
        <taxon>Pleocyemata</taxon>
        <taxon>Brachyura</taxon>
        <taxon>Eubrachyura</taxon>
        <taxon>Portunoidea</taxon>
        <taxon>Portunidae</taxon>
        <taxon>Portuninae</taxon>
        <taxon>Portunus</taxon>
    </lineage>
</organism>
<keyword evidence="3" id="KW-1185">Reference proteome</keyword>
<evidence type="ECO:0000256" key="1">
    <source>
        <dbReference type="SAM" id="MobiDB-lite"/>
    </source>
</evidence>
<reference evidence="2 3" key="1">
    <citation type="submission" date="2019-05" db="EMBL/GenBank/DDBJ databases">
        <title>Another draft genome of Portunus trituberculatus and its Hox gene families provides insights of decapod evolution.</title>
        <authorList>
            <person name="Jeong J.-H."/>
            <person name="Song I."/>
            <person name="Kim S."/>
            <person name="Choi T."/>
            <person name="Kim D."/>
            <person name="Ryu S."/>
            <person name="Kim W."/>
        </authorList>
    </citation>
    <scope>NUCLEOTIDE SEQUENCE [LARGE SCALE GENOMIC DNA]</scope>
    <source>
        <tissue evidence="2">Muscle</tissue>
    </source>
</reference>
<proteinExistence type="predicted"/>
<sequence>MRLATDEVETHCDSAASSSSSCDPFSLAIKDWKHKFNIMLKAARKLKGSQEEEEVAEWP</sequence>
<protein>
    <submittedName>
        <fullName evidence="2">Uncharacterized protein</fullName>
    </submittedName>
</protein>